<dbReference type="SMART" id="SM00220">
    <property type="entry name" value="S_TKc"/>
    <property type="match status" value="1"/>
</dbReference>
<evidence type="ECO:0000256" key="4">
    <source>
        <dbReference type="ARBA" id="ARBA00022679"/>
    </source>
</evidence>
<dbReference type="Gene3D" id="3.30.200.20">
    <property type="entry name" value="Phosphorylase Kinase, domain 1"/>
    <property type="match status" value="1"/>
</dbReference>
<dbReference type="FunFam" id="1.10.510.10:FF:000504">
    <property type="entry name" value="Serine/threonine-protein kinase Nek5"/>
    <property type="match status" value="1"/>
</dbReference>
<feature type="compositionally biased region" description="Polar residues" evidence="11">
    <location>
        <begin position="295"/>
        <end position="318"/>
    </location>
</feature>
<evidence type="ECO:0000256" key="1">
    <source>
        <dbReference type="ARBA" id="ARBA00010886"/>
    </source>
</evidence>
<dbReference type="GO" id="GO:0004674">
    <property type="term" value="F:protein serine/threonine kinase activity"/>
    <property type="evidence" value="ECO:0007669"/>
    <property type="project" value="UniProtKB-KW"/>
</dbReference>
<evidence type="ECO:0000256" key="10">
    <source>
        <dbReference type="PROSITE-ProRule" id="PRU10141"/>
    </source>
</evidence>
<evidence type="ECO:0000259" key="12">
    <source>
        <dbReference type="PROSITE" id="PS50011"/>
    </source>
</evidence>
<dbReference type="GO" id="GO:0005524">
    <property type="term" value="F:ATP binding"/>
    <property type="evidence" value="ECO:0007669"/>
    <property type="project" value="UniProtKB-UniRule"/>
</dbReference>
<dbReference type="EC" id="2.7.11.1" evidence="2"/>
<feature type="domain" description="Protein kinase" evidence="12">
    <location>
        <begin position="8"/>
        <end position="262"/>
    </location>
</feature>
<proteinExistence type="inferred from homology"/>
<sequence>MESRMDQYEIMEQIGRGAFGAAILVNHKAEKKKYVLKKIRLARQTERCRRSAHQEMALIARIQHPYIVEFKEAWVEKGCYVCIVTGYCEGGDMAALMKKSNGVYFPEEKLCKWFTQILLAVEYLHSNFVLHRDLKCSNIFLTKDQDVRLGDFGLAKTLKADDLASSVVGTPNYMCPELLADIPYGFKSDIWSLGCCIYEMAAHRPAFKAFDMAGLISKINRSSIGPLPPCYSPSLKTLIKGMLRKNPEHRPAASEILKQPYLQPYVDQYRSSFSTPTANSTEKPISSVHYPQKNMPESQISSHSSTDKNSLVSNEKSTATTVQKCDNKITEIGLTLAEDDGSEHLLPREDGKGSRIVNVKDEQEEMKQLNNEHHSNVVSKQLKTVKNPVTALKNGKVRETSSPIRGSHVKCNGVSLHKINTETLSKLPKPNFAAYDLKPNLEVQTIAPSKATPDSAKRMQGSHTSKHQLPIIESAPKTKPRHNVIQSSGSIKQVEGREVPAKPRQKTPPSLLKPPSFPGHARQAGFDVPNAANNTGKSSSNKIFREPKMNHHQMTNSNLPHVSKEPLTTFESSSKGMQTNSCNSVSSSVSIQGFELSDFETTFIDLSEPTLPDRESFNYTENVESHPDSSSPAASLDFEMSERLSREISMVTPQAQNIITSDQKVSPSLTLDHSVQDAEIMSLSGDSFPINQTTTSSAARCHNRSVDPSAIVTQEIEEPQDISKEMTSTKSLHHSIPISSEKSVCEEFSPANKPNNRLDKDSQPKLTCISTVDDKFLVRERFSSVDETAALVISTKISSQNVLLGEKGTVLQNPTPEKPAVGHLPSAFDDVIHVIRHSSYRVGSEQPVKESVEMGVKNVDVGKFINMARDDLEVRNMSTPLTIKSSNFSEVVGLKSNISDNVEIRNLSNAPNLKSSSCTDSMSMKSSFSDHSGVTEQDVKIPDSTVSKSDSSGCTKYSSPKAGDETPAKEILDVKSSRQRAEALEGLLELSADLLQQNRLEELAVVLKPFGKDIVSPRETAIWLAKSLKGLMIEEAGERC</sequence>
<keyword evidence="14" id="KW-1185">Reference proteome</keyword>
<dbReference type="Proteomes" id="UP001603857">
    <property type="component" value="Unassembled WGS sequence"/>
</dbReference>
<evidence type="ECO:0000256" key="9">
    <source>
        <dbReference type="ARBA" id="ARBA00048679"/>
    </source>
</evidence>
<keyword evidence="6" id="KW-0418">Kinase</keyword>
<dbReference type="InterPro" id="IPR017441">
    <property type="entry name" value="Protein_kinase_ATP_BS"/>
</dbReference>
<comment type="catalytic activity">
    <reaction evidence="9">
        <text>L-seryl-[protein] + ATP = O-phospho-L-seryl-[protein] + ADP + H(+)</text>
        <dbReference type="Rhea" id="RHEA:17989"/>
        <dbReference type="Rhea" id="RHEA-COMP:9863"/>
        <dbReference type="Rhea" id="RHEA-COMP:11604"/>
        <dbReference type="ChEBI" id="CHEBI:15378"/>
        <dbReference type="ChEBI" id="CHEBI:29999"/>
        <dbReference type="ChEBI" id="CHEBI:30616"/>
        <dbReference type="ChEBI" id="CHEBI:83421"/>
        <dbReference type="ChEBI" id="CHEBI:456216"/>
        <dbReference type="EC" id="2.7.11.1"/>
    </reaction>
</comment>
<dbReference type="Gene3D" id="1.10.510.10">
    <property type="entry name" value="Transferase(Phosphotransferase) domain 1"/>
    <property type="match status" value="1"/>
</dbReference>
<dbReference type="CDD" id="cd08215">
    <property type="entry name" value="STKc_Nek"/>
    <property type="match status" value="1"/>
</dbReference>
<dbReference type="InterPro" id="IPR050660">
    <property type="entry name" value="NEK_Ser/Thr_kinase"/>
</dbReference>
<reference evidence="13 14" key="1">
    <citation type="submission" date="2024-08" db="EMBL/GenBank/DDBJ databases">
        <title>Insights into the chromosomal genome structure of Flemingia macrophylla.</title>
        <authorList>
            <person name="Ding Y."/>
            <person name="Zhao Y."/>
            <person name="Bi W."/>
            <person name="Wu M."/>
            <person name="Zhao G."/>
            <person name="Gong Y."/>
            <person name="Li W."/>
            <person name="Zhang P."/>
        </authorList>
    </citation>
    <scope>NUCLEOTIDE SEQUENCE [LARGE SCALE GENOMIC DNA]</scope>
    <source>
        <strain evidence="13">DYQJB</strain>
        <tissue evidence="13">Leaf</tissue>
    </source>
</reference>
<gene>
    <name evidence="13" type="ORF">Fmac_019474</name>
</gene>
<dbReference type="PROSITE" id="PS00108">
    <property type="entry name" value="PROTEIN_KINASE_ST"/>
    <property type="match status" value="1"/>
</dbReference>
<evidence type="ECO:0000256" key="3">
    <source>
        <dbReference type="ARBA" id="ARBA00022527"/>
    </source>
</evidence>
<dbReference type="Pfam" id="PF00069">
    <property type="entry name" value="Pkinase"/>
    <property type="match status" value="1"/>
</dbReference>
<dbReference type="PROSITE" id="PS50011">
    <property type="entry name" value="PROTEIN_KINASE_DOM"/>
    <property type="match status" value="1"/>
</dbReference>
<evidence type="ECO:0000256" key="2">
    <source>
        <dbReference type="ARBA" id="ARBA00012513"/>
    </source>
</evidence>
<evidence type="ECO:0000256" key="8">
    <source>
        <dbReference type="ARBA" id="ARBA00047899"/>
    </source>
</evidence>
<evidence type="ECO:0000256" key="6">
    <source>
        <dbReference type="ARBA" id="ARBA00022777"/>
    </source>
</evidence>
<dbReference type="EMBL" id="JBGMDY010000006">
    <property type="protein sequence ID" value="KAL2331893.1"/>
    <property type="molecule type" value="Genomic_DNA"/>
</dbReference>
<name>A0ABD1M8L6_9FABA</name>
<keyword evidence="7 10" id="KW-0067">ATP-binding</keyword>
<protein>
    <recommendedName>
        <fullName evidence="2">non-specific serine/threonine protein kinase</fullName>
        <ecNumber evidence="2">2.7.11.1</ecNumber>
    </recommendedName>
</protein>
<dbReference type="PANTHER" id="PTHR43671">
    <property type="entry name" value="SERINE/THREONINE-PROTEIN KINASE NEK"/>
    <property type="match status" value="1"/>
</dbReference>
<accession>A0ABD1M8L6</accession>
<dbReference type="PROSITE" id="PS00107">
    <property type="entry name" value="PROTEIN_KINASE_ATP"/>
    <property type="match status" value="1"/>
</dbReference>
<keyword evidence="5 10" id="KW-0547">Nucleotide-binding</keyword>
<organism evidence="13 14">
    <name type="scientific">Flemingia macrophylla</name>
    <dbReference type="NCBI Taxonomy" id="520843"/>
    <lineage>
        <taxon>Eukaryota</taxon>
        <taxon>Viridiplantae</taxon>
        <taxon>Streptophyta</taxon>
        <taxon>Embryophyta</taxon>
        <taxon>Tracheophyta</taxon>
        <taxon>Spermatophyta</taxon>
        <taxon>Magnoliopsida</taxon>
        <taxon>eudicotyledons</taxon>
        <taxon>Gunneridae</taxon>
        <taxon>Pentapetalae</taxon>
        <taxon>rosids</taxon>
        <taxon>fabids</taxon>
        <taxon>Fabales</taxon>
        <taxon>Fabaceae</taxon>
        <taxon>Papilionoideae</taxon>
        <taxon>50 kb inversion clade</taxon>
        <taxon>NPAAA clade</taxon>
        <taxon>indigoferoid/millettioid clade</taxon>
        <taxon>Phaseoleae</taxon>
        <taxon>Flemingia</taxon>
    </lineage>
</organism>
<comment type="catalytic activity">
    <reaction evidence="8">
        <text>L-threonyl-[protein] + ATP = O-phospho-L-threonyl-[protein] + ADP + H(+)</text>
        <dbReference type="Rhea" id="RHEA:46608"/>
        <dbReference type="Rhea" id="RHEA-COMP:11060"/>
        <dbReference type="Rhea" id="RHEA-COMP:11605"/>
        <dbReference type="ChEBI" id="CHEBI:15378"/>
        <dbReference type="ChEBI" id="CHEBI:30013"/>
        <dbReference type="ChEBI" id="CHEBI:30616"/>
        <dbReference type="ChEBI" id="CHEBI:61977"/>
        <dbReference type="ChEBI" id="CHEBI:456216"/>
        <dbReference type="EC" id="2.7.11.1"/>
    </reaction>
</comment>
<feature type="region of interest" description="Disordered" evidence="11">
    <location>
        <begin position="910"/>
        <end position="968"/>
    </location>
</feature>
<feature type="region of interest" description="Disordered" evidence="11">
    <location>
        <begin position="475"/>
        <end position="540"/>
    </location>
</feature>
<evidence type="ECO:0000313" key="14">
    <source>
        <dbReference type="Proteomes" id="UP001603857"/>
    </source>
</evidence>
<comment type="caution">
    <text evidence="13">The sequence shown here is derived from an EMBL/GenBank/DDBJ whole genome shotgun (WGS) entry which is preliminary data.</text>
</comment>
<keyword evidence="3" id="KW-0723">Serine/threonine-protein kinase</keyword>
<dbReference type="InterPro" id="IPR008271">
    <property type="entry name" value="Ser/Thr_kinase_AS"/>
</dbReference>
<evidence type="ECO:0000313" key="13">
    <source>
        <dbReference type="EMBL" id="KAL2331893.1"/>
    </source>
</evidence>
<feature type="compositionally biased region" description="Low complexity" evidence="11">
    <location>
        <begin position="914"/>
        <end position="932"/>
    </location>
</feature>
<comment type="similarity">
    <text evidence="1">Belongs to the protein kinase superfamily. NEK Ser/Thr protein kinase family. NIMA subfamily.</text>
</comment>
<feature type="compositionally biased region" description="Polar residues" evidence="11">
    <location>
        <begin position="531"/>
        <end position="540"/>
    </location>
</feature>
<evidence type="ECO:0000256" key="7">
    <source>
        <dbReference type="ARBA" id="ARBA00022840"/>
    </source>
</evidence>
<dbReference type="AlphaFoldDB" id="A0ABD1M8L6"/>
<feature type="compositionally biased region" description="Polar residues" evidence="11">
    <location>
        <begin position="944"/>
        <end position="958"/>
    </location>
</feature>
<dbReference type="SUPFAM" id="SSF56112">
    <property type="entry name" value="Protein kinase-like (PK-like)"/>
    <property type="match status" value="1"/>
</dbReference>
<evidence type="ECO:0000256" key="11">
    <source>
        <dbReference type="SAM" id="MobiDB-lite"/>
    </source>
</evidence>
<dbReference type="PANTHER" id="PTHR43671:SF98">
    <property type="entry name" value="SERINE_THREONINE-PROTEIN KINASE NEK11"/>
    <property type="match status" value="1"/>
</dbReference>
<dbReference type="InterPro" id="IPR000719">
    <property type="entry name" value="Prot_kinase_dom"/>
</dbReference>
<evidence type="ECO:0000256" key="5">
    <source>
        <dbReference type="ARBA" id="ARBA00022741"/>
    </source>
</evidence>
<feature type="compositionally biased region" description="Polar residues" evidence="11">
    <location>
        <begin position="273"/>
        <end position="284"/>
    </location>
</feature>
<dbReference type="FunFam" id="3.30.200.20:FF:000108">
    <property type="entry name" value="Serine/threonine-protein kinase Nek2"/>
    <property type="match status" value="1"/>
</dbReference>
<feature type="binding site" evidence="10">
    <location>
        <position position="37"/>
    </location>
    <ligand>
        <name>ATP</name>
        <dbReference type="ChEBI" id="CHEBI:30616"/>
    </ligand>
</feature>
<dbReference type="InterPro" id="IPR011009">
    <property type="entry name" value="Kinase-like_dom_sf"/>
</dbReference>
<keyword evidence="4" id="KW-0808">Transferase</keyword>
<feature type="region of interest" description="Disordered" evidence="11">
    <location>
        <begin position="273"/>
        <end position="318"/>
    </location>
</feature>